<accession>A0AA46TFU8</accession>
<dbReference type="PANTHER" id="PTHR22953:SF153">
    <property type="entry name" value="PURPLE ACID PHOSPHATASE"/>
    <property type="match status" value="1"/>
</dbReference>
<evidence type="ECO:0000256" key="1">
    <source>
        <dbReference type="ARBA" id="ARBA00022729"/>
    </source>
</evidence>
<dbReference type="GO" id="GO:0003993">
    <property type="term" value="F:acid phosphatase activity"/>
    <property type="evidence" value="ECO:0007669"/>
    <property type="project" value="InterPro"/>
</dbReference>
<dbReference type="InterPro" id="IPR004843">
    <property type="entry name" value="Calcineurin-like_PHP"/>
</dbReference>
<dbReference type="AlphaFoldDB" id="A0AA46TFU8"/>
<dbReference type="EMBL" id="CP094970">
    <property type="protein sequence ID" value="UYM03803.1"/>
    <property type="molecule type" value="Genomic_DNA"/>
</dbReference>
<dbReference type="KEGG" id="sgrg:L0C25_14775"/>
<dbReference type="Pfam" id="PF16656">
    <property type="entry name" value="Pur_ac_phosph_N"/>
    <property type="match status" value="1"/>
</dbReference>
<keyword evidence="6" id="KW-1185">Reference proteome</keyword>
<reference evidence="5" key="1">
    <citation type="submission" date="2022-01" db="EMBL/GenBank/DDBJ databases">
        <title>Nocardioidaceae gen. sp. A5X3R13.</title>
        <authorList>
            <person name="Lopez Marin M.A."/>
            <person name="Uhlik O."/>
        </authorList>
    </citation>
    <scope>NUCLEOTIDE SEQUENCE</scope>
    <source>
        <strain evidence="5">A5X3R13</strain>
    </source>
</reference>
<keyword evidence="1 2" id="KW-0732">Signal</keyword>
<evidence type="ECO:0000259" key="3">
    <source>
        <dbReference type="Pfam" id="PF00149"/>
    </source>
</evidence>
<dbReference type="PROSITE" id="PS51257">
    <property type="entry name" value="PROKAR_LIPOPROTEIN"/>
    <property type="match status" value="1"/>
</dbReference>
<gene>
    <name evidence="5" type="ORF">L0C25_14775</name>
</gene>
<dbReference type="InterPro" id="IPR008963">
    <property type="entry name" value="Purple_acid_Pase-like_N"/>
</dbReference>
<dbReference type="PANTHER" id="PTHR22953">
    <property type="entry name" value="ACID PHOSPHATASE RELATED"/>
    <property type="match status" value="1"/>
</dbReference>
<dbReference type="GO" id="GO:0046872">
    <property type="term" value="F:metal ion binding"/>
    <property type="evidence" value="ECO:0007669"/>
    <property type="project" value="InterPro"/>
</dbReference>
<dbReference type="InterPro" id="IPR039331">
    <property type="entry name" value="PAPs-like"/>
</dbReference>
<dbReference type="Proteomes" id="UP001164390">
    <property type="component" value="Chromosome"/>
</dbReference>
<organism evidence="5 6">
    <name type="scientific">Solicola gregarius</name>
    <dbReference type="NCBI Taxonomy" id="2908642"/>
    <lineage>
        <taxon>Bacteria</taxon>
        <taxon>Bacillati</taxon>
        <taxon>Actinomycetota</taxon>
        <taxon>Actinomycetes</taxon>
        <taxon>Propionibacteriales</taxon>
        <taxon>Nocardioidaceae</taxon>
        <taxon>Solicola</taxon>
    </lineage>
</organism>
<dbReference type="SUPFAM" id="SSF56300">
    <property type="entry name" value="Metallo-dependent phosphatases"/>
    <property type="match status" value="1"/>
</dbReference>
<protein>
    <submittedName>
        <fullName evidence="5">Metallophosphoesterase family protein</fullName>
    </submittedName>
</protein>
<dbReference type="Gene3D" id="2.60.40.380">
    <property type="entry name" value="Purple acid phosphatase-like, N-terminal"/>
    <property type="match status" value="1"/>
</dbReference>
<name>A0AA46TFU8_9ACTN</name>
<proteinExistence type="predicted"/>
<dbReference type="InterPro" id="IPR029052">
    <property type="entry name" value="Metallo-depent_PP-like"/>
</dbReference>
<feature type="domain" description="Purple acid phosphatase N-terminal" evidence="4">
    <location>
        <begin position="45"/>
        <end position="139"/>
    </location>
</feature>
<dbReference type="InterPro" id="IPR003961">
    <property type="entry name" value="FN3_dom"/>
</dbReference>
<evidence type="ECO:0000313" key="6">
    <source>
        <dbReference type="Proteomes" id="UP001164390"/>
    </source>
</evidence>
<dbReference type="SUPFAM" id="SSF49363">
    <property type="entry name" value="Purple acid phosphatase, N-terminal domain"/>
    <property type="match status" value="1"/>
</dbReference>
<feature type="chain" id="PRO_5041413646" evidence="2">
    <location>
        <begin position="28"/>
        <end position="423"/>
    </location>
</feature>
<feature type="signal peptide" evidence="2">
    <location>
        <begin position="1"/>
        <end position="27"/>
    </location>
</feature>
<sequence>MATVRTSARAAGLAAAVVALIASACQADEAPDSGATRAAAPGSHPTRVMLTVATHPRTSQAFSWRTGKSTKRGVVQLRRVGRPKVRVVRANGSRTVTFPDWQYTSRHHRTVVHGLRPDTRYRYRVGRPGAWTGWRTFRTAHGPHQPWMFAYFGDSQKNVGGAWNRAADRALRHRPGVDLMLHAGDLVDEPTDDRQWTDWFRALAPYRRTTSSLPAVGNHELRDDPQLRQFRALFRLPRNGPRRTAYSVDYQGVRFIVLDANNTSDGAQRRYLARKLRKAGHRWTVVLFHKPIFAGAVGRDSNPQRKAWLRTLERRGADLVLQGHDHVYARGYLRRGAPHEAGERKRPMYADSVSGGKYYPLDRGRNDWTRHGAKRVEAEQDVSTYQLIRITRGALTYRSVVVATGDGTDEHVGDVIDRFRLKR</sequence>
<dbReference type="CDD" id="cd00063">
    <property type="entry name" value="FN3"/>
    <property type="match status" value="1"/>
</dbReference>
<feature type="domain" description="Calcineurin-like phosphoesterase" evidence="3">
    <location>
        <begin position="169"/>
        <end position="328"/>
    </location>
</feature>
<dbReference type="Pfam" id="PF00149">
    <property type="entry name" value="Metallophos"/>
    <property type="match status" value="1"/>
</dbReference>
<dbReference type="Gene3D" id="3.60.21.10">
    <property type="match status" value="1"/>
</dbReference>
<evidence type="ECO:0000256" key="2">
    <source>
        <dbReference type="SAM" id="SignalP"/>
    </source>
</evidence>
<dbReference type="InterPro" id="IPR015914">
    <property type="entry name" value="PAPs_N"/>
</dbReference>
<evidence type="ECO:0000313" key="5">
    <source>
        <dbReference type="EMBL" id="UYM03803.1"/>
    </source>
</evidence>
<evidence type="ECO:0000259" key="4">
    <source>
        <dbReference type="Pfam" id="PF16656"/>
    </source>
</evidence>
<dbReference type="RefSeq" id="WP_271632445.1">
    <property type="nucleotide sequence ID" value="NZ_CP094970.1"/>
</dbReference>